<reference evidence="3" key="1">
    <citation type="journal article" date="2019" name="Int. J. Syst. Evol. Microbiol.">
        <title>The Global Catalogue of Microorganisms (GCM) 10K type strain sequencing project: providing services to taxonomists for standard genome sequencing and annotation.</title>
        <authorList>
            <consortium name="The Broad Institute Genomics Platform"/>
            <consortium name="The Broad Institute Genome Sequencing Center for Infectious Disease"/>
            <person name="Wu L."/>
            <person name="Ma J."/>
        </authorList>
    </citation>
    <scope>NUCLEOTIDE SEQUENCE [LARGE SCALE GENOMIC DNA]</scope>
    <source>
        <strain evidence="3">CGMCC 1.19062</strain>
    </source>
</reference>
<dbReference type="SUPFAM" id="SSF89957">
    <property type="entry name" value="MTH1187/YkoF-like"/>
    <property type="match status" value="1"/>
</dbReference>
<dbReference type="InterPro" id="IPR029756">
    <property type="entry name" value="MTH1187/YkoF-like"/>
</dbReference>
<protein>
    <submittedName>
        <fullName evidence="2">YkoF family thiamine/hydroxymethylpyrimidine-binding protein</fullName>
    </submittedName>
</protein>
<evidence type="ECO:0000313" key="2">
    <source>
        <dbReference type="EMBL" id="MFD2264211.1"/>
    </source>
</evidence>
<sequence length="206" mass="22206">MFIGCQFSLYPMADGFVGVILDAIKDLDKYTKLRRQTDDLSTLLVGPPEELFPALEECFTAASRSGEHVVMQVTFSRGCPGEPDDPICRTDLLPPRPTDATPENLTRAALERLRKPEKSGIDTACQISLYPLGGGDHMADIYACIAFLKASTVNVTAKNFCTRLDGDAADVMAVIEQTFIGFAHPGGHVVLTATLSANSPSKKRAA</sequence>
<evidence type="ECO:0000259" key="1">
    <source>
        <dbReference type="Pfam" id="PF07615"/>
    </source>
</evidence>
<accession>A0ABW5DW67</accession>
<dbReference type="Pfam" id="PF07615">
    <property type="entry name" value="Ykof"/>
    <property type="match status" value="2"/>
</dbReference>
<dbReference type="Gene3D" id="3.30.70.930">
    <property type="match status" value="2"/>
</dbReference>
<proteinExistence type="predicted"/>
<comment type="caution">
    <text evidence="2">The sequence shown here is derived from an EMBL/GenBank/DDBJ whole genome shotgun (WGS) entry which is preliminary data.</text>
</comment>
<name>A0ABW5DW67_9PROT</name>
<feature type="domain" description="Thiamin/hydroxymethyl pyrimidine-binding YkoF putative" evidence="1">
    <location>
        <begin position="4"/>
        <end position="82"/>
    </location>
</feature>
<keyword evidence="3" id="KW-1185">Reference proteome</keyword>
<dbReference type="EMBL" id="JBHUIP010000012">
    <property type="protein sequence ID" value="MFD2264211.1"/>
    <property type="molecule type" value="Genomic_DNA"/>
</dbReference>
<evidence type="ECO:0000313" key="3">
    <source>
        <dbReference type="Proteomes" id="UP001597295"/>
    </source>
</evidence>
<dbReference type="RefSeq" id="WP_379877262.1">
    <property type="nucleotide sequence ID" value="NZ_JBHUIP010000012.1"/>
</dbReference>
<organism evidence="2 3">
    <name type="scientific">Lacibacterium aquatile</name>
    <dbReference type="NCBI Taxonomy" id="1168082"/>
    <lineage>
        <taxon>Bacteria</taxon>
        <taxon>Pseudomonadati</taxon>
        <taxon>Pseudomonadota</taxon>
        <taxon>Alphaproteobacteria</taxon>
        <taxon>Rhodospirillales</taxon>
        <taxon>Rhodospirillaceae</taxon>
    </lineage>
</organism>
<feature type="domain" description="Thiamin/hydroxymethyl pyrimidine-binding YkoF putative" evidence="1">
    <location>
        <begin position="123"/>
        <end position="202"/>
    </location>
</feature>
<gene>
    <name evidence="2" type="ORF">ACFSM5_15015</name>
</gene>
<dbReference type="Proteomes" id="UP001597295">
    <property type="component" value="Unassembled WGS sequence"/>
</dbReference>
<dbReference type="InterPro" id="IPR011522">
    <property type="entry name" value="Thiamin/HMP-bd_put_YkoF"/>
</dbReference>